<feature type="region of interest" description="Disordered" evidence="1">
    <location>
        <begin position="1"/>
        <end position="50"/>
    </location>
</feature>
<gene>
    <name evidence="2" type="ORF">M407DRAFT_242141</name>
</gene>
<dbReference type="Proteomes" id="UP000054248">
    <property type="component" value="Unassembled WGS sequence"/>
</dbReference>
<feature type="compositionally biased region" description="Polar residues" evidence="1">
    <location>
        <begin position="7"/>
        <end position="33"/>
    </location>
</feature>
<proteinExistence type="predicted"/>
<evidence type="ECO:0000313" key="3">
    <source>
        <dbReference type="Proteomes" id="UP000054248"/>
    </source>
</evidence>
<dbReference type="EMBL" id="KN822970">
    <property type="protein sequence ID" value="KIO30631.1"/>
    <property type="molecule type" value="Genomic_DNA"/>
</dbReference>
<reference evidence="2 3" key="1">
    <citation type="submission" date="2014-04" db="EMBL/GenBank/DDBJ databases">
        <authorList>
            <consortium name="DOE Joint Genome Institute"/>
            <person name="Kuo A."/>
            <person name="Girlanda M."/>
            <person name="Perotto S."/>
            <person name="Kohler A."/>
            <person name="Nagy L.G."/>
            <person name="Floudas D."/>
            <person name="Copeland A."/>
            <person name="Barry K.W."/>
            <person name="Cichocki N."/>
            <person name="Veneault-Fourrey C."/>
            <person name="LaButti K."/>
            <person name="Lindquist E.A."/>
            <person name="Lipzen A."/>
            <person name="Lundell T."/>
            <person name="Morin E."/>
            <person name="Murat C."/>
            <person name="Sun H."/>
            <person name="Tunlid A."/>
            <person name="Henrissat B."/>
            <person name="Grigoriev I.V."/>
            <person name="Hibbett D.S."/>
            <person name="Martin F."/>
            <person name="Nordberg H.P."/>
            <person name="Cantor M.N."/>
            <person name="Hua S.X."/>
        </authorList>
    </citation>
    <scope>NUCLEOTIDE SEQUENCE [LARGE SCALE GENOMIC DNA]</scope>
    <source>
        <strain evidence="2 3">MUT 4182</strain>
    </source>
</reference>
<reference evidence="3" key="2">
    <citation type="submission" date="2015-01" db="EMBL/GenBank/DDBJ databases">
        <title>Evolutionary Origins and Diversification of the Mycorrhizal Mutualists.</title>
        <authorList>
            <consortium name="DOE Joint Genome Institute"/>
            <consortium name="Mycorrhizal Genomics Consortium"/>
            <person name="Kohler A."/>
            <person name="Kuo A."/>
            <person name="Nagy L.G."/>
            <person name="Floudas D."/>
            <person name="Copeland A."/>
            <person name="Barry K.W."/>
            <person name="Cichocki N."/>
            <person name="Veneault-Fourrey C."/>
            <person name="LaButti K."/>
            <person name="Lindquist E.A."/>
            <person name="Lipzen A."/>
            <person name="Lundell T."/>
            <person name="Morin E."/>
            <person name="Murat C."/>
            <person name="Riley R."/>
            <person name="Ohm R."/>
            <person name="Sun H."/>
            <person name="Tunlid A."/>
            <person name="Henrissat B."/>
            <person name="Grigoriev I.V."/>
            <person name="Hibbett D.S."/>
            <person name="Martin F."/>
        </authorList>
    </citation>
    <scope>NUCLEOTIDE SEQUENCE [LARGE SCALE GENOMIC DNA]</scope>
    <source>
        <strain evidence="3">MUT 4182</strain>
    </source>
</reference>
<keyword evidence="3" id="KW-1185">Reference proteome</keyword>
<sequence>MYENLSRPYNASNAQLPGFRTSTVGHLSRSTKQPPEEHLPDSPIHSSAKKRRENVQVLLLLARMMQFVIFRVPSILLDDSIPPVA</sequence>
<protein>
    <submittedName>
        <fullName evidence="2">Uncharacterized protein</fullName>
    </submittedName>
</protein>
<evidence type="ECO:0000256" key="1">
    <source>
        <dbReference type="SAM" id="MobiDB-lite"/>
    </source>
</evidence>
<dbReference type="HOGENOM" id="CLU_2514297_0_0_1"/>
<evidence type="ECO:0000313" key="2">
    <source>
        <dbReference type="EMBL" id="KIO30631.1"/>
    </source>
</evidence>
<organism evidence="2 3">
    <name type="scientific">Tulasnella calospora MUT 4182</name>
    <dbReference type="NCBI Taxonomy" id="1051891"/>
    <lineage>
        <taxon>Eukaryota</taxon>
        <taxon>Fungi</taxon>
        <taxon>Dikarya</taxon>
        <taxon>Basidiomycota</taxon>
        <taxon>Agaricomycotina</taxon>
        <taxon>Agaricomycetes</taxon>
        <taxon>Cantharellales</taxon>
        <taxon>Tulasnellaceae</taxon>
        <taxon>Tulasnella</taxon>
    </lineage>
</organism>
<accession>A0A0C3QQ94</accession>
<name>A0A0C3QQ94_9AGAM</name>
<dbReference type="AlphaFoldDB" id="A0A0C3QQ94"/>